<evidence type="ECO:0000313" key="1">
    <source>
        <dbReference type="EMBL" id="GBB98971.1"/>
    </source>
</evidence>
<comment type="caution">
    <text evidence="1">The sequence shown here is derived from an EMBL/GenBank/DDBJ whole genome shotgun (WGS) entry which is preliminary data.</text>
</comment>
<dbReference type="Proteomes" id="UP000615446">
    <property type="component" value="Unassembled WGS sequence"/>
</dbReference>
<dbReference type="AlphaFoldDB" id="A0A2Z6RR17"/>
<dbReference type="Proteomes" id="UP000247702">
    <property type="component" value="Unassembled WGS sequence"/>
</dbReference>
<dbReference type="SUPFAM" id="SSF52058">
    <property type="entry name" value="L domain-like"/>
    <property type="match status" value="1"/>
</dbReference>
<evidence type="ECO:0000313" key="3">
    <source>
        <dbReference type="Proteomes" id="UP000247702"/>
    </source>
</evidence>
<sequence>MASTLPTLCFDVIFTYLRGDTSSLHSCALVNRNWWWHAIRELWRDPFIIVKSLVHREKLFNLLLLFLDDSKTKSPREPYLTYIKKLNFAELVKAGKSKDKIDLKSIRALSYLVASHCNNLQELDNDLIAPYFQNRFYITQRQLTASQCNFFEFPDANISFTNLKCLFIDNLNACQILKAAINIAPNLVEITIRLYCQNYGDRRDSSTYKDELLPTTSLTLLNSFLKLERFNIIEGPRTRWQSFDADIFLCQVGHHLPATVKHFGFDVDCVFSIVALNKFLGRIANHIKSLSFARCTKFNKDHLKAIYQHKGLHIDALNIPWSRNVDESTLYAAKKQIATIRLDSTGSYYFIDSDDSDVEVYDSDDSYFRRNKRDYYNRAYDSSDDEYDSNTSYVERGGFYHESNSFESSDDDYYYYNNNSDYDDFYNYSSEDYYNNYSGEEYDPYYDPRYDSEPWNYDC</sequence>
<proteinExistence type="predicted"/>
<evidence type="ECO:0008006" key="4">
    <source>
        <dbReference type="Google" id="ProtNLM"/>
    </source>
</evidence>
<accession>A0A2Z6RR17</accession>
<reference evidence="1 3" key="1">
    <citation type="submission" date="2017-11" db="EMBL/GenBank/DDBJ databases">
        <title>The genome of Rhizophagus clarus HR1 reveals common genetic basis of auxotrophy among arbuscular mycorrhizal fungi.</title>
        <authorList>
            <person name="Kobayashi Y."/>
        </authorList>
    </citation>
    <scope>NUCLEOTIDE SEQUENCE [LARGE SCALE GENOMIC DNA]</scope>
    <source>
        <strain evidence="1 3">HR1</strain>
    </source>
</reference>
<reference evidence="2" key="2">
    <citation type="submission" date="2019-10" db="EMBL/GenBank/DDBJ databases">
        <title>Conservation and host-specific expression of non-tandemly repeated heterogenous ribosome RNA gene in arbuscular mycorrhizal fungi.</title>
        <authorList>
            <person name="Maeda T."/>
            <person name="Kobayashi Y."/>
            <person name="Nakagawa T."/>
            <person name="Ezawa T."/>
            <person name="Yamaguchi K."/>
            <person name="Bino T."/>
            <person name="Nishimoto Y."/>
            <person name="Shigenobu S."/>
            <person name="Kawaguchi M."/>
        </authorList>
    </citation>
    <scope>NUCLEOTIDE SEQUENCE</scope>
    <source>
        <strain evidence="2">HR1</strain>
    </source>
</reference>
<protein>
    <recommendedName>
        <fullName evidence="4">F-box domain-containing protein</fullName>
    </recommendedName>
</protein>
<dbReference type="SUPFAM" id="SSF81383">
    <property type="entry name" value="F-box domain"/>
    <property type="match status" value="1"/>
</dbReference>
<evidence type="ECO:0000313" key="2">
    <source>
        <dbReference type="EMBL" id="GES94788.1"/>
    </source>
</evidence>
<organism evidence="1 3">
    <name type="scientific">Rhizophagus clarus</name>
    <dbReference type="NCBI Taxonomy" id="94130"/>
    <lineage>
        <taxon>Eukaryota</taxon>
        <taxon>Fungi</taxon>
        <taxon>Fungi incertae sedis</taxon>
        <taxon>Mucoromycota</taxon>
        <taxon>Glomeromycotina</taxon>
        <taxon>Glomeromycetes</taxon>
        <taxon>Glomerales</taxon>
        <taxon>Glomeraceae</taxon>
        <taxon>Rhizophagus</taxon>
    </lineage>
</organism>
<keyword evidence="3" id="KW-1185">Reference proteome</keyword>
<dbReference type="EMBL" id="BLAL01000239">
    <property type="protein sequence ID" value="GES94788.1"/>
    <property type="molecule type" value="Genomic_DNA"/>
</dbReference>
<dbReference type="OrthoDB" id="2349525at2759"/>
<name>A0A2Z6RR17_9GLOM</name>
<gene>
    <name evidence="2" type="ORF">RCL2_002149400</name>
    <name evidence="1" type="ORF">RclHR1_03380013</name>
</gene>
<dbReference type="InterPro" id="IPR036047">
    <property type="entry name" value="F-box-like_dom_sf"/>
</dbReference>
<dbReference type="EMBL" id="BEXD01002646">
    <property type="protein sequence ID" value="GBB98971.1"/>
    <property type="molecule type" value="Genomic_DNA"/>
</dbReference>